<evidence type="ECO:0000256" key="1">
    <source>
        <dbReference type="ARBA" id="ARBA00004167"/>
    </source>
</evidence>
<evidence type="ECO:0000256" key="7">
    <source>
        <dbReference type="ARBA" id="ARBA00023136"/>
    </source>
</evidence>
<dbReference type="GO" id="GO:0015031">
    <property type="term" value="P:protein transport"/>
    <property type="evidence" value="ECO:0007669"/>
    <property type="project" value="UniProtKB-KW"/>
</dbReference>
<dbReference type="AlphaFoldDB" id="A0A1F7X8N7"/>
<comment type="subcellular location">
    <subcellularLocation>
        <location evidence="1">Membrane</location>
        <topology evidence="1">Single-pass membrane protein</topology>
    </subcellularLocation>
</comment>
<keyword evidence="7 8" id="KW-0472">Membrane</keyword>
<keyword evidence="6" id="KW-0811">Translocation</keyword>
<evidence type="ECO:0000256" key="3">
    <source>
        <dbReference type="ARBA" id="ARBA00022692"/>
    </source>
</evidence>
<name>A0A1F7X8N7_9BACT</name>
<evidence type="ECO:0000256" key="8">
    <source>
        <dbReference type="SAM" id="Phobius"/>
    </source>
</evidence>
<evidence type="ECO:0000313" key="10">
    <source>
        <dbReference type="Proteomes" id="UP000179013"/>
    </source>
</evidence>
<evidence type="ECO:0008006" key="11">
    <source>
        <dbReference type="Google" id="ProtNLM"/>
    </source>
</evidence>
<evidence type="ECO:0000256" key="6">
    <source>
        <dbReference type="ARBA" id="ARBA00023010"/>
    </source>
</evidence>
<evidence type="ECO:0000313" key="9">
    <source>
        <dbReference type="EMBL" id="OGM11341.1"/>
    </source>
</evidence>
<keyword evidence="4" id="KW-0653">Protein transport</keyword>
<keyword evidence="2" id="KW-0813">Transport</keyword>
<dbReference type="Pfam" id="PF02416">
    <property type="entry name" value="TatA_B_E"/>
    <property type="match status" value="1"/>
</dbReference>
<keyword evidence="5 8" id="KW-1133">Transmembrane helix</keyword>
<keyword evidence="3 8" id="KW-0812">Transmembrane</keyword>
<protein>
    <recommendedName>
        <fullName evidence="11">Sec-independent protein translocase protein TatA</fullName>
    </recommendedName>
</protein>
<evidence type="ECO:0000256" key="4">
    <source>
        <dbReference type="ARBA" id="ARBA00022927"/>
    </source>
</evidence>
<reference evidence="9 10" key="1">
    <citation type="journal article" date="2016" name="Nat. Commun.">
        <title>Thousands of microbial genomes shed light on interconnected biogeochemical processes in an aquifer system.</title>
        <authorList>
            <person name="Anantharaman K."/>
            <person name="Brown C.T."/>
            <person name="Hug L.A."/>
            <person name="Sharon I."/>
            <person name="Castelle C.J."/>
            <person name="Probst A.J."/>
            <person name="Thomas B.C."/>
            <person name="Singh A."/>
            <person name="Wilkins M.J."/>
            <person name="Karaoz U."/>
            <person name="Brodie E.L."/>
            <person name="Williams K.H."/>
            <person name="Hubbard S.S."/>
            <person name="Banfield J.F."/>
        </authorList>
    </citation>
    <scope>NUCLEOTIDE SEQUENCE [LARGE SCALE GENOMIC DNA]</scope>
</reference>
<dbReference type="Gene3D" id="1.20.5.3310">
    <property type="match status" value="1"/>
</dbReference>
<organism evidence="9 10">
    <name type="scientific">Candidatus Woesebacteria bacterium RBG_16_39_8b</name>
    <dbReference type="NCBI Taxonomy" id="1802482"/>
    <lineage>
        <taxon>Bacteria</taxon>
        <taxon>Candidatus Woeseibacteriota</taxon>
    </lineage>
</organism>
<evidence type="ECO:0000256" key="5">
    <source>
        <dbReference type="ARBA" id="ARBA00022989"/>
    </source>
</evidence>
<dbReference type="Proteomes" id="UP000179013">
    <property type="component" value="Unassembled WGS sequence"/>
</dbReference>
<feature type="transmembrane region" description="Helical" evidence="8">
    <location>
        <begin position="12"/>
        <end position="32"/>
    </location>
</feature>
<dbReference type="InterPro" id="IPR003369">
    <property type="entry name" value="TatA/B/E"/>
</dbReference>
<accession>A0A1F7X8N7</accession>
<dbReference type="EMBL" id="MGFU01000060">
    <property type="protein sequence ID" value="OGM11341.1"/>
    <property type="molecule type" value="Genomic_DNA"/>
</dbReference>
<evidence type="ECO:0000256" key="2">
    <source>
        <dbReference type="ARBA" id="ARBA00022448"/>
    </source>
</evidence>
<proteinExistence type="predicted"/>
<gene>
    <name evidence="9" type="ORF">A2V80_01420</name>
</gene>
<dbReference type="GO" id="GO:0016020">
    <property type="term" value="C:membrane"/>
    <property type="evidence" value="ECO:0007669"/>
    <property type="project" value="UniProtKB-ARBA"/>
</dbReference>
<comment type="caution">
    <text evidence="9">The sequence shown here is derived from an EMBL/GenBank/DDBJ whole genome shotgun (WGS) entry which is preliminary data.</text>
</comment>
<sequence>MGFLRGLGTTEILIILGIVVLLFGGGLVRKVARRAGETTKEIKKAKKDFQEAVKEEKKV</sequence>